<feature type="region of interest" description="Disordered" evidence="1">
    <location>
        <begin position="1"/>
        <end position="35"/>
    </location>
</feature>
<name>A0A392R1N3_9FABA</name>
<dbReference type="AlphaFoldDB" id="A0A392R1N3"/>
<keyword evidence="3" id="KW-1185">Reference proteome</keyword>
<protein>
    <submittedName>
        <fullName evidence="2">Uncharacterized protein</fullName>
    </submittedName>
</protein>
<sequence>FGKDEVEEKEETSGCREEDEEIAKDNSGRRRVEGGPAIFEDGGAYLAVEVAT</sequence>
<evidence type="ECO:0000313" key="3">
    <source>
        <dbReference type="Proteomes" id="UP000265520"/>
    </source>
</evidence>
<proteinExistence type="predicted"/>
<accession>A0A392R1N3</accession>
<organism evidence="2 3">
    <name type="scientific">Trifolium medium</name>
    <dbReference type="NCBI Taxonomy" id="97028"/>
    <lineage>
        <taxon>Eukaryota</taxon>
        <taxon>Viridiplantae</taxon>
        <taxon>Streptophyta</taxon>
        <taxon>Embryophyta</taxon>
        <taxon>Tracheophyta</taxon>
        <taxon>Spermatophyta</taxon>
        <taxon>Magnoliopsida</taxon>
        <taxon>eudicotyledons</taxon>
        <taxon>Gunneridae</taxon>
        <taxon>Pentapetalae</taxon>
        <taxon>rosids</taxon>
        <taxon>fabids</taxon>
        <taxon>Fabales</taxon>
        <taxon>Fabaceae</taxon>
        <taxon>Papilionoideae</taxon>
        <taxon>50 kb inversion clade</taxon>
        <taxon>NPAAA clade</taxon>
        <taxon>Hologalegina</taxon>
        <taxon>IRL clade</taxon>
        <taxon>Trifolieae</taxon>
        <taxon>Trifolium</taxon>
    </lineage>
</organism>
<dbReference type="EMBL" id="LXQA010176248">
    <property type="protein sequence ID" value="MCI29992.1"/>
    <property type="molecule type" value="Genomic_DNA"/>
</dbReference>
<feature type="non-terminal residue" evidence="2">
    <location>
        <position position="1"/>
    </location>
</feature>
<evidence type="ECO:0000256" key="1">
    <source>
        <dbReference type="SAM" id="MobiDB-lite"/>
    </source>
</evidence>
<comment type="caution">
    <text evidence="2">The sequence shown here is derived from an EMBL/GenBank/DDBJ whole genome shotgun (WGS) entry which is preliminary data.</text>
</comment>
<reference evidence="2 3" key="1">
    <citation type="journal article" date="2018" name="Front. Plant Sci.">
        <title>Red Clover (Trifolium pratense) and Zigzag Clover (T. medium) - A Picture of Genomic Similarities and Differences.</title>
        <authorList>
            <person name="Dluhosova J."/>
            <person name="Istvanek J."/>
            <person name="Nedelnik J."/>
            <person name="Repkova J."/>
        </authorList>
    </citation>
    <scope>NUCLEOTIDE SEQUENCE [LARGE SCALE GENOMIC DNA]</scope>
    <source>
        <strain evidence="3">cv. 10/8</strain>
        <tissue evidence="2">Leaf</tissue>
    </source>
</reference>
<dbReference type="Proteomes" id="UP000265520">
    <property type="component" value="Unassembled WGS sequence"/>
</dbReference>
<feature type="compositionally biased region" description="Basic and acidic residues" evidence="1">
    <location>
        <begin position="1"/>
        <end position="16"/>
    </location>
</feature>
<evidence type="ECO:0000313" key="2">
    <source>
        <dbReference type="EMBL" id="MCI29992.1"/>
    </source>
</evidence>
<feature type="compositionally biased region" description="Basic and acidic residues" evidence="1">
    <location>
        <begin position="23"/>
        <end position="33"/>
    </location>
</feature>